<dbReference type="AlphaFoldDB" id="A0A7C9FZA5"/>
<gene>
    <name evidence="2" type="ORF">GBK04_21805</name>
</gene>
<name>A0A7C9FZA5_9BACT</name>
<comment type="caution">
    <text evidence="2">The sequence shown here is derived from an EMBL/GenBank/DDBJ whole genome shotgun (WGS) entry which is preliminary data.</text>
</comment>
<keyword evidence="1" id="KW-0472">Membrane</keyword>
<dbReference type="EMBL" id="WHLY01000002">
    <property type="protein sequence ID" value="MPR35913.1"/>
    <property type="molecule type" value="Genomic_DNA"/>
</dbReference>
<evidence type="ECO:0000313" key="2">
    <source>
        <dbReference type="EMBL" id="MPR35913.1"/>
    </source>
</evidence>
<reference evidence="2 3" key="1">
    <citation type="submission" date="2019-10" db="EMBL/GenBank/DDBJ databases">
        <title>Draft Genome Sequence of Cytophagaceae sp. SJW1-29.</title>
        <authorList>
            <person name="Choi A."/>
        </authorList>
    </citation>
    <scope>NUCLEOTIDE SEQUENCE [LARGE SCALE GENOMIC DNA]</scope>
    <source>
        <strain evidence="2 3">SJW1-29</strain>
    </source>
</reference>
<evidence type="ECO:0000313" key="3">
    <source>
        <dbReference type="Proteomes" id="UP000479293"/>
    </source>
</evidence>
<protein>
    <submittedName>
        <fullName evidence="2">Uncharacterized protein</fullName>
    </submittedName>
</protein>
<keyword evidence="1" id="KW-1133">Transmembrane helix</keyword>
<keyword evidence="3" id="KW-1185">Reference proteome</keyword>
<dbReference type="RefSeq" id="WP_152763373.1">
    <property type="nucleotide sequence ID" value="NZ_WHLY01000002.1"/>
</dbReference>
<proteinExistence type="predicted"/>
<sequence length="174" mass="19784">MEPNPTHDYRGGQHVPAQIVPLTAEDRAFFEEKKMKISPWMNFLIAAAIAFISYKVFTSGATIWVSLGFCVFVGLCVFLFRYFFITKTNRILAHGLKHTGQARIAKKIAYQDSNGSASIFTLTLDWEFSKKIGQVQVSEKLYDQLQENDWVYLEASPLSKRPLVVEKVSPTNEI</sequence>
<dbReference type="Proteomes" id="UP000479293">
    <property type="component" value="Unassembled WGS sequence"/>
</dbReference>
<accession>A0A7C9FZA5</accession>
<evidence type="ECO:0000256" key="1">
    <source>
        <dbReference type="SAM" id="Phobius"/>
    </source>
</evidence>
<feature type="transmembrane region" description="Helical" evidence="1">
    <location>
        <begin position="63"/>
        <end position="84"/>
    </location>
</feature>
<keyword evidence="1" id="KW-0812">Transmembrane</keyword>
<organism evidence="2 3">
    <name type="scientific">Salmonirosea aquatica</name>
    <dbReference type="NCBI Taxonomy" id="2654236"/>
    <lineage>
        <taxon>Bacteria</taxon>
        <taxon>Pseudomonadati</taxon>
        <taxon>Bacteroidota</taxon>
        <taxon>Cytophagia</taxon>
        <taxon>Cytophagales</taxon>
        <taxon>Spirosomataceae</taxon>
        <taxon>Salmonirosea</taxon>
    </lineage>
</organism>
<feature type="transmembrane region" description="Helical" evidence="1">
    <location>
        <begin position="37"/>
        <end position="57"/>
    </location>
</feature>